<keyword evidence="6 8" id="KW-0472">Membrane</keyword>
<evidence type="ECO:0000313" key="10">
    <source>
        <dbReference type="EMBL" id="WUV46165.1"/>
    </source>
</evidence>
<accession>A0ABZ1YV76</accession>
<sequence>MFADFTQWADIIVRRRFTVIGVIVVAMLGLGVYGLGLGDDLSSSGWDDPTSESAQAARLRDEVFGRDHSGDVILLFHAPEGETIDDPAFAGVIVDSLDELPRRFPNEIAKINGTFWPTETGVAVPDLFGSKDRKHAFASIAVKGHDETELMRNFRKVADGFDIPGIDMEVAGGQPVAGALNDTMVHDQARMEVFAIPAVAVLLFFLFGGVVAAALPLIVGGLTVLAAWGIIRAITTVTEVNSFVSPVVSMIGLGLAIDYGLFIVSRFRDELADGHEVPVAVRRSVSTAGRTVVFSATIVVAAAGGILLFPQGFLRSFAYGAIVTIALAALTAVTLLPALLAVLGHRVDLLGFDWFRKIRSADEVQDNFWGRVAGGAMQRPLAVAIPVFAGLLLLIAPVQHLAFGGITERFLPPDHPTRLAQQHFDEIFPLRRIDPIYLVMITYNSPDIETVVTRAEQAPGLAAPFPKPTQRPAQPFVYTTETVLAGSADADATIDYLRSMELPKGTTVMVGGEPAAQRDSIDALLHRLPLMLALVFIATSVLLFLAFGSIVLPLKAAVLNLLGLGATIGVLTWIFVEGHGAGLLGFTPQPIMSLVLMLIVSVIYGLSTDYEVFLLARIVEVHRAGASTAEAVRTGVARTGRIISAAALILIVVTGVFALSDLVMMQYIALGMVTALFIDATVLRMLLVPATMKLLGDACWWAPAWLRRIQRKVSVREPITDRADAMPTSGRRAESDPTSV</sequence>
<feature type="transmembrane region" description="Helical" evidence="8">
    <location>
        <begin position="292"/>
        <end position="311"/>
    </location>
</feature>
<dbReference type="Pfam" id="PF03176">
    <property type="entry name" value="MMPL"/>
    <property type="match status" value="2"/>
</dbReference>
<feature type="transmembrane region" description="Helical" evidence="8">
    <location>
        <begin position="530"/>
        <end position="551"/>
    </location>
</feature>
<evidence type="ECO:0000313" key="11">
    <source>
        <dbReference type="Proteomes" id="UP001432062"/>
    </source>
</evidence>
<feature type="region of interest" description="Disordered" evidence="7">
    <location>
        <begin position="720"/>
        <end position="740"/>
    </location>
</feature>
<proteinExistence type="inferred from homology"/>
<protein>
    <submittedName>
        <fullName evidence="10">MMPL family transporter</fullName>
    </submittedName>
</protein>
<evidence type="ECO:0000256" key="5">
    <source>
        <dbReference type="ARBA" id="ARBA00022989"/>
    </source>
</evidence>
<feature type="compositionally biased region" description="Basic and acidic residues" evidence="7">
    <location>
        <begin position="731"/>
        <end position="740"/>
    </location>
</feature>
<gene>
    <name evidence="10" type="ORF">OG563_45095</name>
</gene>
<evidence type="ECO:0000256" key="3">
    <source>
        <dbReference type="ARBA" id="ARBA00022475"/>
    </source>
</evidence>
<dbReference type="EMBL" id="CP109441">
    <property type="protein sequence ID" value="WUV46165.1"/>
    <property type="molecule type" value="Genomic_DNA"/>
</dbReference>
<dbReference type="Gene3D" id="1.20.1640.10">
    <property type="entry name" value="Multidrug efflux transporter AcrB transmembrane domain"/>
    <property type="match status" value="2"/>
</dbReference>
<evidence type="ECO:0000256" key="4">
    <source>
        <dbReference type="ARBA" id="ARBA00022692"/>
    </source>
</evidence>
<feature type="transmembrane region" description="Helical" evidence="8">
    <location>
        <begin position="17"/>
        <end position="36"/>
    </location>
</feature>
<dbReference type="SUPFAM" id="SSF82866">
    <property type="entry name" value="Multidrug efflux transporter AcrB transmembrane domain"/>
    <property type="match status" value="2"/>
</dbReference>
<feature type="transmembrane region" description="Helical" evidence="8">
    <location>
        <begin position="317"/>
        <end position="343"/>
    </location>
</feature>
<feature type="transmembrane region" description="Helical" evidence="8">
    <location>
        <begin position="588"/>
        <end position="607"/>
    </location>
</feature>
<feature type="domain" description="Membrane transport protein MMPL" evidence="9">
    <location>
        <begin position="48"/>
        <end position="382"/>
    </location>
</feature>
<evidence type="ECO:0000256" key="8">
    <source>
        <dbReference type="SAM" id="Phobius"/>
    </source>
</evidence>
<dbReference type="Proteomes" id="UP001432062">
    <property type="component" value="Chromosome"/>
</dbReference>
<name>A0ABZ1YV76_9NOCA</name>
<feature type="transmembrane region" description="Helical" evidence="8">
    <location>
        <begin position="666"/>
        <end position="687"/>
    </location>
</feature>
<comment type="subcellular location">
    <subcellularLocation>
        <location evidence="1">Cell membrane</location>
        <topology evidence="1">Multi-pass membrane protein</topology>
    </subcellularLocation>
</comment>
<feature type="transmembrane region" description="Helical" evidence="8">
    <location>
        <begin position="198"/>
        <end position="231"/>
    </location>
</feature>
<evidence type="ECO:0000256" key="7">
    <source>
        <dbReference type="SAM" id="MobiDB-lite"/>
    </source>
</evidence>
<dbReference type="InterPro" id="IPR004869">
    <property type="entry name" value="MMPL_dom"/>
</dbReference>
<feature type="transmembrane region" description="Helical" evidence="8">
    <location>
        <begin position="243"/>
        <end position="264"/>
    </location>
</feature>
<feature type="transmembrane region" description="Helical" evidence="8">
    <location>
        <begin position="558"/>
        <end position="576"/>
    </location>
</feature>
<feature type="domain" description="Membrane transport protein MMPL" evidence="9">
    <location>
        <begin position="490"/>
        <end position="713"/>
    </location>
</feature>
<evidence type="ECO:0000256" key="1">
    <source>
        <dbReference type="ARBA" id="ARBA00004651"/>
    </source>
</evidence>
<evidence type="ECO:0000259" key="9">
    <source>
        <dbReference type="Pfam" id="PF03176"/>
    </source>
</evidence>
<dbReference type="InterPro" id="IPR050545">
    <property type="entry name" value="Mycobact_MmpL"/>
</dbReference>
<feature type="transmembrane region" description="Helical" evidence="8">
    <location>
        <begin position="381"/>
        <end position="403"/>
    </location>
</feature>
<evidence type="ECO:0000256" key="2">
    <source>
        <dbReference type="ARBA" id="ARBA00010157"/>
    </source>
</evidence>
<reference evidence="10" key="1">
    <citation type="submission" date="2022-10" db="EMBL/GenBank/DDBJ databases">
        <title>The complete genomes of actinobacterial strains from the NBC collection.</title>
        <authorList>
            <person name="Joergensen T.S."/>
            <person name="Alvarez Arevalo M."/>
            <person name="Sterndorff E.B."/>
            <person name="Faurdal D."/>
            <person name="Vuksanovic O."/>
            <person name="Mourched A.-S."/>
            <person name="Charusanti P."/>
            <person name="Shaw S."/>
            <person name="Blin K."/>
            <person name="Weber T."/>
        </authorList>
    </citation>
    <scope>NUCLEOTIDE SEQUENCE</scope>
    <source>
        <strain evidence="10">NBC_01482</strain>
    </source>
</reference>
<comment type="similarity">
    <text evidence="2">Belongs to the resistance-nodulation-cell division (RND) (TC 2.A.6) family. MmpL subfamily.</text>
</comment>
<keyword evidence="3" id="KW-1003">Cell membrane</keyword>
<evidence type="ECO:0000256" key="6">
    <source>
        <dbReference type="ARBA" id="ARBA00023136"/>
    </source>
</evidence>
<dbReference type="PANTHER" id="PTHR33406:SF11">
    <property type="entry name" value="MEMBRANE PROTEIN SCO6666-RELATED"/>
    <property type="match status" value="1"/>
</dbReference>
<keyword evidence="4 8" id="KW-0812">Transmembrane</keyword>
<dbReference type="PANTHER" id="PTHR33406">
    <property type="entry name" value="MEMBRANE PROTEIN MJ1562-RELATED"/>
    <property type="match status" value="1"/>
</dbReference>
<keyword evidence="11" id="KW-1185">Reference proteome</keyword>
<dbReference type="RefSeq" id="WP_327099420.1">
    <property type="nucleotide sequence ID" value="NZ_CP109149.1"/>
</dbReference>
<keyword evidence="5 8" id="KW-1133">Transmembrane helix</keyword>
<feature type="transmembrane region" description="Helical" evidence="8">
    <location>
        <begin position="642"/>
        <end position="660"/>
    </location>
</feature>
<organism evidence="10 11">
    <name type="scientific">Nocardia vinacea</name>
    <dbReference type="NCBI Taxonomy" id="96468"/>
    <lineage>
        <taxon>Bacteria</taxon>
        <taxon>Bacillati</taxon>
        <taxon>Actinomycetota</taxon>
        <taxon>Actinomycetes</taxon>
        <taxon>Mycobacteriales</taxon>
        <taxon>Nocardiaceae</taxon>
        <taxon>Nocardia</taxon>
    </lineage>
</organism>